<evidence type="ECO:0000256" key="1">
    <source>
        <dbReference type="SAM" id="MobiDB-lite"/>
    </source>
</evidence>
<dbReference type="STRING" id="553466.SAMN04487950_2231"/>
<feature type="region of interest" description="Disordered" evidence="1">
    <location>
        <begin position="75"/>
        <end position="101"/>
    </location>
</feature>
<dbReference type="Proteomes" id="UP000199607">
    <property type="component" value="Unassembled WGS sequence"/>
</dbReference>
<keyword evidence="2" id="KW-1133">Transmembrane helix</keyword>
<evidence type="ECO:0000313" key="4">
    <source>
        <dbReference type="Proteomes" id="UP000199607"/>
    </source>
</evidence>
<dbReference type="EMBL" id="FOTC01000002">
    <property type="protein sequence ID" value="SFL06017.1"/>
    <property type="molecule type" value="Genomic_DNA"/>
</dbReference>
<accession>A0A1I4ENC2</accession>
<dbReference type="RefSeq" id="WP_143085713.1">
    <property type="nucleotide sequence ID" value="NZ_FOTC01000002.1"/>
</dbReference>
<keyword evidence="4" id="KW-1185">Reference proteome</keyword>
<evidence type="ECO:0000256" key="2">
    <source>
        <dbReference type="SAM" id="Phobius"/>
    </source>
</evidence>
<dbReference type="AlphaFoldDB" id="A0A1I4ENC2"/>
<evidence type="ECO:0000313" key="3">
    <source>
        <dbReference type="EMBL" id="SFL06017.1"/>
    </source>
</evidence>
<organism evidence="3 4">
    <name type="scientific">Halogranum rubrum</name>
    <dbReference type="NCBI Taxonomy" id="553466"/>
    <lineage>
        <taxon>Archaea</taxon>
        <taxon>Methanobacteriati</taxon>
        <taxon>Methanobacteriota</taxon>
        <taxon>Stenosarchaea group</taxon>
        <taxon>Halobacteria</taxon>
        <taxon>Halobacteriales</taxon>
        <taxon>Haloferacaceae</taxon>
    </lineage>
</organism>
<reference evidence="4" key="1">
    <citation type="submission" date="2016-10" db="EMBL/GenBank/DDBJ databases">
        <authorList>
            <person name="Varghese N."/>
            <person name="Submissions S."/>
        </authorList>
    </citation>
    <scope>NUCLEOTIDE SEQUENCE [LARGE SCALE GENOMIC DNA]</scope>
    <source>
        <strain evidence="4">CGMCC 1.7738</strain>
    </source>
</reference>
<proteinExistence type="predicted"/>
<keyword evidence="2" id="KW-0812">Transmembrane</keyword>
<protein>
    <submittedName>
        <fullName evidence="3">Uncharacterized protein</fullName>
    </submittedName>
</protein>
<name>A0A1I4ENC2_9EURY</name>
<sequence length="101" mass="10358">MNPVSATIPLKNSLRVQAGQGSLVGPSVEVNMLGALSIGKKAAQYGYKKFGVPGAVLAGAGGAAGYAAFKKKTKSAVKDELDEDDQNDGGRPSDEHLSRTP</sequence>
<feature type="compositionally biased region" description="Basic and acidic residues" evidence="1">
    <location>
        <begin position="91"/>
        <end position="101"/>
    </location>
</feature>
<gene>
    <name evidence="3" type="ORF">SAMN04487950_2231</name>
</gene>
<keyword evidence="2" id="KW-0472">Membrane</keyword>
<feature type="transmembrane region" description="Helical" evidence="2">
    <location>
        <begin position="50"/>
        <end position="69"/>
    </location>
</feature>